<sequence>MSNLATHLRVVGDTSEPLQRRVANLSSAVERFRPFGFSPTFALIYRATGASPENWTPEQLDLAARLIEDAHASWAAFAQEEQQRARQAKRGPGYKPRSSDAVVQAWWNDYLELPGKRAFWKLDE</sequence>
<organism evidence="1 2">
    <name type="scientific">Agromyces indicus</name>
    <dbReference type="NCBI Taxonomy" id="758919"/>
    <lineage>
        <taxon>Bacteria</taxon>
        <taxon>Bacillati</taxon>
        <taxon>Actinomycetota</taxon>
        <taxon>Actinomycetes</taxon>
        <taxon>Micrococcales</taxon>
        <taxon>Microbacteriaceae</taxon>
        <taxon>Agromyces</taxon>
    </lineage>
</organism>
<evidence type="ECO:0000313" key="1">
    <source>
        <dbReference type="EMBL" id="MDR5691824.1"/>
    </source>
</evidence>
<dbReference type="EMBL" id="JAVKGS010000002">
    <property type="protein sequence ID" value="MDR5691824.1"/>
    <property type="molecule type" value="Genomic_DNA"/>
</dbReference>
<accession>A0ABU1FJ80</accession>
<reference evidence="2" key="1">
    <citation type="submission" date="2023-07" db="EMBL/GenBank/DDBJ databases">
        <title>Description of three actinobacteria isolated from air of manufacturing shop in a pharmaceutical factory.</title>
        <authorList>
            <person name="Zhang D.-F."/>
        </authorList>
    </citation>
    <scope>NUCLEOTIDE SEQUENCE [LARGE SCALE GENOMIC DNA]</scope>
    <source>
        <strain evidence="2">CCTCC AB 2011122</strain>
    </source>
</reference>
<comment type="caution">
    <text evidence="1">The sequence shown here is derived from an EMBL/GenBank/DDBJ whole genome shotgun (WGS) entry which is preliminary data.</text>
</comment>
<protein>
    <submittedName>
        <fullName evidence="1">Uncharacterized protein</fullName>
    </submittedName>
</protein>
<evidence type="ECO:0000313" key="2">
    <source>
        <dbReference type="Proteomes" id="UP001260072"/>
    </source>
</evidence>
<name>A0ABU1FJ80_9MICO</name>
<keyword evidence="2" id="KW-1185">Reference proteome</keyword>
<dbReference type="Proteomes" id="UP001260072">
    <property type="component" value="Unassembled WGS sequence"/>
</dbReference>
<gene>
    <name evidence="1" type="ORF">RH861_07075</name>
</gene>
<proteinExistence type="predicted"/>
<dbReference type="RefSeq" id="WP_310520414.1">
    <property type="nucleotide sequence ID" value="NZ_BAABBS010000002.1"/>
</dbReference>